<keyword evidence="3" id="KW-1185">Reference proteome</keyword>
<reference evidence="2" key="1">
    <citation type="journal article" date="2023" name="Mol. Phylogenet. Evol.">
        <title>Genome-scale phylogeny and comparative genomics of the fungal order Sordariales.</title>
        <authorList>
            <person name="Hensen N."/>
            <person name="Bonometti L."/>
            <person name="Westerberg I."/>
            <person name="Brannstrom I.O."/>
            <person name="Guillou S."/>
            <person name="Cros-Aarteil S."/>
            <person name="Calhoun S."/>
            <person name="Haridas S."/>
            <person name="Kuo A."/>
            <person name="Mondo S."/>
            <person name="Pangilinan J."/>
            <person name="Riley R."/>
            <person name="LaButti K."/>
            <person name="Andreopoulos B."/>
            <person name="Lipzen A."/>
            <person name="Chen C."/>
            <person name="Yan M."/>
            <person name="Daum C."/>
            <person name="Ng V."/>
            <person name="Clum A."/>
            <person name="Steindorff A."/>
            <person name="Ohm R.A."/>
            <person name="Martin F."/>
            <person name="Silar P."/>
            <person name="Natvig D.O."/>
            <person name="Lalanne C."/>
            <person name="Gautier V."/>
            <person name="Ament-Velasquez S.L."/>
            <person name="Kruys A."/>
            <person name="Hutchinson M.I."/>
            <person name="Powell A.J."/>
            <person name="Barry K."/>
            <person name="Miller A.N."/>
            <person name="Grigoriev I.V."/>
            <person name="Debuchy R."/>
            <person name="Gladieux P."/>
            <person name="Hiltunen Thoren M."/>
            <person name="Johannesson H."/>
        </authorList>
    </citation>
    <scope>NUCLEOTIDE SEQUENCE</scope>
    <source>
        <strain evidence="2">CBS 232.78</strain>
    </source>
</reference>
<gene>
    <name evidence="2" type="ORF">B0H63DRAFT_510037</name>
</gene>
<proteinExistence type="predicted"/>
<comment type="caution">
    <text evidence="2">The sequence shown here is derived from an EMBL/GenBank/DDBJ whole genome shotgun (WGS) entry which is preliminary data.</text>
</comment>
<evidence type="ECO:0000256" key="1">
    <source>
        <dbReference type="SAM" id="MobiDB-lite"/>
    </source>
</evidence>
<dbReference type="AlphaFoldDB" id="A0AAE0NPD9"/>
<organism evidence="2 3">
    <name type="scientific">Podospora didyma</name>
    <dbReference type="NCBI Taxonomy" id="330526"/>
    <lineage>
        <taxon>Eukaryota</taxon>
        <taxon>Fungi</taxon>
        <taxon>Dikarya</taxon>
        <taxon>Ascomycota</taxon>
        <taxon>Pezizomycotina</taxon>
        <taxon>Sordariomycetes</taxon>
        <taxon>Sordariomycetidae</taxon>
        <taxon>Sordariales</taxon>
        <taxon>Podosporaceae</taxon>
        <taxon>Podospora</taxon>
    </lineage>
</organism>
<feature type="compositionally biased region" description="Polar residues" evidence="1">
    <location>
        <begin position="213"/>
        <end position="233"/>
    </location>
</feature>
<feature type="region of interest" description="Disordered" evidence="1">
    <location>
        <begin position="347"/>
        <end position="377"/>
    </location>
</feature>
<feature type="compositionally biased region" description="Low complexity" evidence="1">
    <location>
        <begin position="266"/>
        <end position="284"/>
    </location>
</feature>
<evidence type="ECO:0000313" key="3">
    <source>
        <dbReference type="Proteomes" id="UP001285441"/>
    </source>
</evidence>
<protein>
    <submittedName>
        <fullName evidence="2">Uncharacterized protein</fullName>
    </submittedName>
</protein>
<sequence>MSGTHKTRHPIKSPRTDRKAGRKGRSQHVLADNDNSCPCDSPIIMCGNNQPGCGGFNLKNLHDQWKHLKYVMPRPEPLDTTSQDHANWLREYQTWKDLKCAGGEGYFCRNHGEWIFCGEVDELYGACPARHGSIGELEDQMNLLDVGTGMLTYADSSPYEQTAHDDNPSSYPKIQSLSMEHTEPERTWQGSYTPSSAPYAYRPGDEYYEDTGKGSSITETDQAAQYETYSGKDSGSRDVEPGPQPEPEPEPRPTMSSFYGGVYEEPSSPKTLSTSKKAPSSSRTNKNTQKHKAVIDGRARQTSSTSRNAYYTSGDAGVLDSAGPSEATFYDYTQSNSSFVSYDGYGDGEYTQEAYSEAPPTGYELKPQKPPKERRRK</sequence>
<feature type="region of interest" description="Disordered" evidence="1">
    <location>
        <begin position="158"/>
        <end position="321"/>
    </location>
</feature>
<reference evidence="2" key="2">
    <citation type="submission" date="2023-06" db="EMBL/GenBank/DDBJ databases">
        <authorList>
            <consortium name="Lawrence Berkeley National Laboratory"/>
            <person name="Haridas S."/>
            <person name="Hensen N."/>
            <person name="Bonometti L."/>
            <person name="Westerberg I."/>
            <person name="Brannstrom I.O."/>
            <person name="Guillou S."/>
            <person name="Cros-Aarteil S."/>
            <person name="Calhoun S."/>
            <person name="Kuo A."/>
            <person name="Mondo S."/>
            <person name="Pangilinan J."/>
            <person name="Riley R."/>
            <person name="LaButti K."/>
            <person name="Andreopoulos B."/>
            <person name="Lipzen A."/>
            <person name="Chen C."/>
            <person name="Yanf M."/>
            <person name="Daum C."/>
            <person name="Ng V."/>
            <person name="Clum A."/>
            <person name="Steindorff A."/>
            <person name="Ohm R."/>
            <person name="Martin F."/>
            <person name="Silar P."/>
            <person name="Natvig D."/>
            <person name="Lalanne C."/>
            <person name="Gautier V."/>
            <person name="Ament-velasquez S.L."/>
            <person name="Kruys A."/>
            <person name="Hutchinson M.I."/>
            <person name="Powell A.J."/>
            <person name="Barry K."/>
            <person name="Miller A.N."/>
            <person name="Grigoriev I.V."/>
            <person name="Debuchy R."/>
            <person name="Gladieux P."/>
            <person name="Thoren M.H."/>
            <person name="Johannesson H."/>
        </authorList>
    </citation>
    <scope>NUCLEOTIDE SEQUENCE</scope>
    <source>
        <strain evidence="2">CBS 232.78</strain>
    </source>
</reference>
<dbReference type="EMBL" id="JAULSW010000004">
    <property type="protein sequence ID" value="KAK3385124.1"/>
    <property type="molecule type" value="Genomic_DNA"/>
</dbReference>
<dbReference type="Proteomes" id="UP001285441">
    <property type="component" value="Unassembled WGS sequence"/>
</dbReference>
<name>A0AAE0NPD9_9PEZI</name>
<evidence type="ECO:0000313" key="2">
    <source>
        <dbReference type="EMBL" id="KAK3385124.1"/>
    </source>
</evidence>
<feature type="compositionally biased region" description="Polar residues" evidence="1">
    <location>
        <begin position="300"/>
        <end position="311"/>
    </location>
</feature>
<feature type="compositionally biased region" description="Basic residues" evidence="1">
    <location>
        <begin position="1"/>
        <end position="12"/>
    </location>
</feature>
<feature type="compositionally biased region" description="Polar residues" evidence="1">
    <location>
        <begin position="168"/>
        <end position="179"/>
    </location>
</feature>
<feature type="region of interest" description="Disordered" evidence="1">
    <location>
        <begin position="1"/>
        <end position="29"/>
    </location>
</feature>
<accession>A0AAE0NPD9</accession>